<keyword evidence="5" id="KW-0479">Metal-binding</keyword>
<proteinExistence type="inferred from homology"/>
<evidence type="ECO:0000256" key="7">
    <source>
        <dbReference type="ARBA" id="ARBA00023002"/>
    </source>
</evidence>
<organism evidence="12 13">
    <name type="scientific">Nesterenkonia halotolerans</name>
    <dbReference type="NCBI Taxonomy" id="225325"/>
    <lineage>
        <taxon>Bacteria</taxon>
        <taxon>Bacillati</taxon>
        <taxon>Actinomycetota</taxon>
        <taxon>Actinomycetes</taxon>
        <taxon>Micrococcales</taxon>
        <taxon>Micrococcaceae</taxon>
        <taxon>Nesterenkonia</taxon>
    </lineage>
</organism>
<evidence type="ECO:0000256" key="1">
    <source>
        <dbReference type="ARBA" id="ARBA00001954"/>
    </source>
</evidence>
<dbReference type="InterPro" id="IPR008775">
    <property type="entry name" value="Phytyl_CoA_dOase-like"/>
</dbReference>
<keyword evidence="7 12" id="KW-0560">Oxidoreductase</keyword>
<keyword evidence="8" id="KW-0408">Iron</keyword>
<evidence type="ECO:0000256" key="2">
    <source>
        <dbReference type="ARBA" id="ARBA00004063"/>
    </source>
</evidence>
<dbReference type="GO" id="GO:0016491">
    <property type="term" value="F:oxidoreductase activity"/>
    <property type="evidence" value="ECO:0007669"/>
    <property type="project" value="UniProtKB-KW"/>
</dbReference>
<evidence type="ECO:0000256" key="3">
    <source>
        <dbReference type="ARBA" id="ARBA00007851"/>
    </source>
</evidence>
<sequence>MTTTITENSRTRHDTAPSDAVDRYPTRGETGPAVLTREDPVVHGSEQDGPLESDQLRSFEEKGYLTIDQLISGDELELFKNELKRLAEDPDVKKDHRTVVEAKSDEVRSVFDIHRTNEIFAKIANDPRVVERARQILGSDVYIHQSRINYKPSFTGKDFTWHSDFETWHAEDGMPGPRAVSISISLTDNYSFNGPLMIMPGSHKHYISAVGATPDDNHEQSLVMQGAGVPDKATLTEFADRFGIDVLEGPAGGAIMFDSNCMHASNGNVTPYSRSNVFIVYNSVENLTVEEPFAASKPRPEHLGSRDFTPAGS</sequence>
<dbReference type="PANTHER" id="PTHR20883:SF48">
    <property type="entry name" value="ECTOINE DIOXYGENASE"/>
    <property type="match status" value="1"/>
</dbReference>
<comment type="catalytic activity">
    <reaction evidence="9">
        <text>L-ectoine + 2-oxoglutarate + O2 = 5-hydroxyectoine + succinate + CO2</text>
        <dbReference type="Rhea" id="RHEA:45740"/>
        <dbReference type="ChEBI" id="CHEBI:15379"/>
        <dbReference type="ChEBI" id="CHEBI:16526"/>
        <dbReference type="ChEBI" id="CHEBI:16810"/>
        <dbReference type="ChEBI" id="CHEBI:30031"/>
        <dbReference type="ChEBI" id="CHEBI:58515"/>
        <dbReference type="ChEBI" id="CHEBI:85413"/>
        <dbReference type="EC" id="1.14.11.55"/>
    </reaction>
</comment>
<dbReference type="RefSeq" id="WP_225939603.1">
    <property type="nucleotide sequence ID" value="NZ_JADBEE010000001.1"/>
</dbReference>
<dbReference type="SUPFAM" id="SSF51197">
    <property type="entry name" value="Clavaminate synthase-like"/>
    <property type="match status" value="1"/>
</dbReference>
<evidence type="ECO:0000313" key="13">
    <source>
        <dbReference type="Proteomes" id="UP000636579"/>
    </source>
</evidence>
<gene>
    <name evidence="12" type="ORF">H4W26_000972</name>
</gene>
<comment type="cofactor">
    <cofactor evidence="1">
        <name>Fe(2+)</name>
        <dbReference type="ChEBI" id="CHEBI:29033"/>
    </cofactor>
</comment>
<name>A0ABR9J5E0_9MICC</name>
<dbReference type="NCBIfam" id="TIGR02408">
    <property type="entry name" value="ectoine_ThpD"/>
    <property type="match status" value="1"/>
</dbReference>
<evidence type="ECO:0000256" key="4">
    <source>
        <dbReference type="ARBA" id="ARBA00011738"/>
    </source>
</evidence>
<dbReference type="Proteomes" id="UP000636579">
    <property type="component" value="Unassembled WGS sequence"/>
</dbReference>
<comment type="similarity">
    <text evidence="3">Belongs to the PhyH family. EctD subfamily.</text>
</comment>
<keyword evidence="13" id="KW-1185">Reference proteome</keyword>
<dbReference type="EC" id="1.14.11.55" evidence="10"/>
<evidence type="ECO:0000256" key="8">
    <source>
        <dbReference type="ARBA" id="ARBA00023004"/>
    </source>
</evidence>
<dbReference type="Gene3D" id="2.60.120.620">
    <property type="entry name" value="q2cbj1_9rhob like domain"/>
    <property type="match status" value="1"/>
</dbReference>
<accession>A0ABR9J5E0</accession>
<dbReference type="PANTHER" id="PTHR20883">
    <property type="entry name" value="PHYTANOYL-COA DIOXYGENASE DOMAIN CONTAINING 1"/>
    <property type="match status" value="1"/>
</dbReference>
<comment type="function">
    <text evidence="2">Involved in the biosynthesis of 5-hydroxyectoine, called compatible solute, which helps organisms to survive extreme osmotic stress by acting as a highly soluble organic osmolyte. Catalyzes the 2-oxoglutarate-dependent selective hydroxylation of L-ectoine to yield (4S,5S)-5-hydroxyectoine.</text>
</comment>
<feature type="region of interest" description="Disordered" evidence="11">
    <location>
        <begin position="1"/>
        <end position="53"/>
    </location>
</feature>
<dbReference type="InterPro" id="IPR012774">
    <property type="entry name" value="EctD"/>
</dbReference>
<evidence type="ECO:0000256" key="10">
    <source>
        <dbReference type="NCBIfam" id="TIGR02408"/>
    </source>
</evidence>
<evidence type="ECO:0000256" key="11">
    <source>
        <dbReference type="SAM" id="MobiDB-lite"/>
    </source>
</evidence>
<comment type="caution">
    <text evidence="12">The sequence shown here is derived from an EMBL/GenBank/DDBJ whole genome shotgun (WGS) entry which is preliminary data.</text>
</comment>
<dbReference type="EMBL" id="JADBEE010000001">
    <property type="protein sequence ID" value="MBE1514217.1"/>
    <property type="molecule type" value="Genomic_DNA"/>
</dbReference>
<comment type="subunit">
    <text evidence="4">Homodimer.</text>
</comment>
<protein>
    <recommendedName>
        <fullName evidence="10">Ectoine hydroxylase</fullName>
        <ecNumber evidence="10">1.14.11.55</ecNumber>
    </recommendedName>
</protein>
<reference evidence="12 13" key="1">
    <citation type="submission" date="2020-10" db="EMBL/GenBank/DDBJ databases">
        <title>Sequencing the genomes of 1000 actinobacteria strains.</title>
        <authorList>
            <person name="Klenk H.-P."/>
        </authorList>
    </citation>
    <scope>NUCLEOTIDE SEQUENCE [LARGE SCALE GENOMIC DNA]</scope>
    <source>
        <strain evidence="12 13">DSM 15474</strain>
    </source>
</reference>
<evidence type="ECO:0000313" key="12">
    <source>
        <dbReference type="EMBL" id="MBE1514217.1"/>
    </source>
</evidence>
<evidence type="ECO:0000256" key="5">
    <source>
        <dbReference type="ARBA" id="ARBA00022723"/>
    </source>
</evidence>
<keyword evidence="6" id="KW-0223">Dioxygenase</keyword>
<evidence type="ECO:0000256" key="9">
    <source>
        <dbReference type="ARBA" id="ARBA00049228"/>
    </source>
</evidence>
<evidence type="ECO:0000256" key="6">
    <source>
        <dbReference type="ARBA" id="ARBA00022964"/>
    </source>
</evidence>
<dbReference type="Pfam" id="PF05721">
    <property type="entry name" value="PhyH"/>
    <property type="match status" value="1"/>
</dbReference>
<feature type="compositionally biased region" description="Basic and acidic residues" evidence="11">
    <location>
        <begin position="9"/>
        <end position="26"/>
    </location>
</feature>